<dbReference type="InterPro" id="IPR016187">
    <property type="entry name" value="CTDL_fold"/>
</dbReference>
<name>A0A6A0H2Q5_HYAAZ</name>
<evidence type="ECO:0008006" key="2">
    <source>
        <dbReference type="Google" id="ProtNLM"/>
    </source>
</evidence>
<dbReference type="OrthoDB" id="6394070at2759"/>
<proteinExistence type="predicted"/>
<dbReference type="InterPro" id="IPR016186">
    <property type="entry name" value="C-type_lectin-like/link_sf"/>
</dbReference>
<sequence length="313" mass="34559">MIPYLRQIHKRTYKSHDRRFSDNYPRWVVILPVLIVLTTLALAADSSLWRRMVANPDGAAVTGRLDFSSDSVIACAAQAAQRGSDLLCHDGVMACVIVLTTSLVGVLGVTNHSWNCFLRGPWCRPPFMQVRDLGCLQFDINNLMNFSDARTACPPPATLWYPKSNEQAATIADYLTNERYAAPAGGVCGPSVPLPDGYPGPCRPKGTATCCNATGVCGGTIADCTCPTCINYENVARAFWTGFQKKAGVWTYDDNRTVMDTRGVAPWGPNDPTNKYDCAAIYIYPLFNYNYQYMVVHCTVSTYASICRWPEML</sequence>
<gene>
    <name evidence="1" type="ORF">HAZT_HAZT003500</name>
</gene>
<dbReference type="SUPFAM" id="SSF56436">
    <property type="entry name" value="C-type lectin-like"/>
    <property type="match status" value="1"/>
</dbReference>
<reference evidence="1" key="3">
    <citation type="submission" date="2019-06" db="EMBL/GenBank/DDBJ databases">
        <authorList>
            <person name="Poynton C."/>
            <person name="Hasenbein S."/>
            <person name="Benoit J.B."/>
            <person name="Sepulveda M.S."/>
            <person name="Poelchau M.F."/>
            <person name="Murali S.C."/>
            <person name="Chen S."/>
            <person name="Glastad K.M."/>
            <person name="Werren J.H."/>
            <person name="Vineis J.H."/>
            <person name="Bowen J.L."/>
            <person name="Friedrich M."/>
            <person name="Jones J."/>
            <person name="Robertson H.M."/>
            <person name="Feyereisen R."/>
            <person name="Mechler-Hickson A."/>
            <person name="Mathers N."/>
            <person name="Lee C.E."/>
            <person name="Colbourne J.K."/>
            <person name="Biales A."/>
            <person name="Johnston J.S."/>
            <person name="Wellborn G.A."/>
            <person name="Rosendale A.J."/>
            <person name="Cridge A.G."/>
            <person name="Munoz-Torres M.C."/>
            <person name="Bain P.A."/>
            <person name="Manny A.R."/>
            <person name="Major K.M."/>
            <person name="Lambert F.N."/>
            <person name="Vulpe C.D."/>
            <person name="Tuck P."/>
            <person name="Blalock B.J."/>
            <person name="Lin Y.-Y."/>
            <person name="Smith M.E."/>
            <person name="Ochoa-Acuna H."/>
            <person name="Chen M.-J.M."/>
            <person name="Childers C.P."/>
            <person name="Qu J."/>
            <person name="Dugan S."/>
            <person name="Lee S.L."/>
            <person name="Chao H."/>
            <person name="Dinh H."/>
            <person name="Han Y."/>
            <person name="Doddapaneni H."/>
            <person name="Worley K.C."/>
            <person name="Muzny D.M."/>
            <person name="Gibbs R.A."/>
            <person name="Richards S."/>
        </authorList>
    </citation>
    <scope>NUCLEOTIDE SEQUENCE</scope>
    <source>
        <strain evidence="1">HAZT.00-mixed</strain>
        <tissue evidence="1">Whole organism</tissue>
    </source>
</reference>
<organism evidence="1">
    <name type="scientific">Hyalella azteca</name>
    <name type="common">Amphipod</name>
    <dbReference type="NCBI Taxonomy" id="294128"/>
    <lineage>
        <taxon>Eukaryota</taxon>
        <taxon>Metazoa</taxon>
        <taxon>Ecdysozoa</taxon>
        <taxon>Arthropoda</taxon>
        <taxon>Crustacea</taxon>
        <taxon>Multicrustacea</taxon>
        <taxon>Malacostraca</taxon>
        <taxon>Eumalacostraca</taxon>
        <taxon>Peracarida</taxon>
        <taxon>Amphipoda</taxon>
        <taxon>Senticaudata</taxon>
        <taxon>Talitrida</taxon>
        <taxon>Talitroidea</taxon>
        <taxon>Hyalellidae</taxon>
        <taxon>Hyalella</taxon>
    </lineage>
</organism>
<dbReference type="Proteomes" id="UP000711488">
    <property type="component" value="Unassembled WGS sequence"/>
</dbReference>
<reference evidence="1" key="2">
    <citation type="journal article" date="2018" name="Environ. Sci. Technol.">
        <title>The Toxicogenome of Hyalella azteca: A Model for Sediment Ecotoxicology and Evolutionary Toxicology.</title>
        <authorList>
            <person name="Poynton H.C."/>
            <person name="Hasenbein S."/>
            <person name="Benoit J.B."/>
            <person name="Sepulveda M.S."/>
            <person name="Poelchau M.F."/>
            <person name="Hughes D.S.T."/>
            <person name="Murali S.C."/>
            <person name="Chen S."/>
            <person name="Glastad K.M."/>
            <person name="Goodisman M.A.D."/>
            <person name="Werren J.H."/>
            <person name="Vineis J.H."/>
            <person name="Bowen J.L."/>
            <person name="Friedrich M."/>
            <person name="Jones J."/>
            <person name="Robertson H.M."/>
            <person name="Feyereisen R."/>
            <person name="Mechler-Hickson A."/>
            <person name="Mathers N."/>
            <person name="Lee C.E."/>
            <person name="Colbourne J.K."/>
            <person name="Biales A."/>
            <person name="Johnston J.S."/>
            <person name="Wellborn G.A."/>
            <person name="Rosendale A.J."/>
            <person name="Cridge A.G."/>
            <person name="Munoz-Torres M.C."/>
            <person name="Bain P.A."/>
            <person name="Manny A.R."/>
            <person name="Major K.M."/>
            <person name="Lambert F.N."/>
            <person name="Vulpe C.D."/>
            <person name="Tuck P."/>
            <person name="Blalock B.J."/>
            <person name="Lin Y.Y."/>
            <person name="Smith M.E."/>
            <person name="Ochoa-Acuna H."/>
            <person name="Chen M.M."/>
            <person name="Childers C.P."/>
            <person name="Qu J."/>
            <person name="Dugan S."/>
            <person name="Lee S.L."/>
            <person name="Chao H."/>
            <person name="Dinh H."/>
            <person name="Han Y."/>
            <person name="Doddapaneni H."/>
            <person name="Worley K.C."/>
            <person name="Muzny D.M."/>
            <person name="Gibbs R.A."/>
            <person name="Richards S."/>
        </authorList>
    </citation>
    <scope>NUCLEOTIDE SEQUENCE</scope>
    <source>
        <strain evidence="1">HAZT.00-mixed</strain>
        <tissue evidence="1">Whole organism</tissue>
    </source>
</reference>
<evidence type="ECO:0000313" key="1">
    <source>
        <dbReference type="EMBL" id="KAA0196953.1"/>
    </source>
</evidence>
<accession>A0A6A0H2Q5</accession>
<dbReference type="AlphaFoldDB" id="A0A6A0H2Q5"/>
<dbReference type="EMBL" id="JQDR03008587">
    <property type="protein sequence ID" value="KAA0196953.1"/>
    <property type="molecule type" value="Genomic_DNA"/>
</dbReference>
<reference evidence="1" key="1">
    <citation type="submission" date="2014-08" db="EMBL/GenBank/DDBJ databases">
        <authorList>
            <person name="Murali S."/>
            <person name="Richards S."/>
            <person name="Bandaranaike D."/>
            <person name="Bellair M."/>
            <person name="Blankenburg K."/>
            <person name="Chao H."/>
            <person name="Dinh H."/>
            <person name="Doddapaneni H."/>
            <person name="Dugan-Rocha S."/>
            <person name="Elkadiri S."/>
            <person name="Gnanaolivu R."/>
            <person name="Hughes D."/>
            <person name="Lee S."/>
            <person name="Li M."/>
            <person name="Ming W."/>
            <person name="Munidasa M."/>
            <person name="Muniz J."/>
            <person name="Nguyen L."/>
            <person name="Osuji N."/>
            <person name="Pu L.-L."/>
            <person name="Puazo M."/>
            <person name="Skinner E."/>
            <person name="Qu C."/>
            <person name="Quiroz J."/>
            <person name="Raj R."/>
            <person name="Weissenberger G."/>
            <person name="Xin Y."/>
            <person name="Zou X."/>
            <person name="Han Y."/>
            <person name="Worley K."/>
            <person name="Muzny D."/>
            <person name="Gibbs R."/>
        </authorList>
    </citation>
    <scope>NUCLEOTIDE SEQUENCE</scope>
    <source>
        <strain evidence="1">HAZT.00-mixed</strain>
        <tissue evidence="1">Whole organism</tissue>
    </source>
</reference>
<protein>
    <recommendedName>
        <fullName evidence="2">C-type lectin domain-containing protein</fullName>
    </recommendedName>
</protein>
<comment type="caution">
    <text evidence="1">The sequence shown here is derived from an EMBL/GenBank/DDBJ whole genome shotgun (WGS) entry which is preliminary data.</text>
</comment>
<dbReference type="Gene3D" id="3.10.100.10">
    <property type="entry name" value="Mannose-Binding Protein A, subunit A"/>
    <property type="match status" value="1"/>
</dbReference>